<accession>A0A821MTF0</accession>
<protein>
    <submittedName>
        <fullName evidence="1">Uncharacterized protein</fullName>
    </submittedName>
</protein>
<dbReference type="Proteomes" id="UP000663873">
    <property type="component" value="Unassembled WGS sequence"/>
</dbReference>
<reference evidence="1" key="1">
    <citation type="submission" date="2021-02" db="EMBL/GenBank/DDBJ databases">
        <authorList>
            <person name="Nowell W R."/>
        </authorList>
    </citation>
    <scope>NUCLEOTIDE SEQUENCE</scope>
</reference>
<feature type="non-terminal residue" evidence="1">
    <location>
        <position position="1"/>
    </location>
</feature>
<feature type="non-terminal residue" evidence="1">
    <location>
        <position position="88"/>
    </location>
</feature>
<dbReference type="AlphaFoldDB" id="A0A821MTF0"/>
<name>A0A821MTF0_9BILA</name>
<comment type="caution">
    <text evidence="1">The sequence shown here is derived from an EMBL/GenBank/DDBJ whole genome shotgun (WGS) entry which is preliminary data.</text>
</comment>
<evidence type="ECO:0000313" key="1">
    <source>
        <dbReference type="EMBL" id="CAF4774497.1"/>
    </source>
</evidence>
<dbReference type="EMBL" id="CAJOBP010043582">
    <property type="protein sequence ID" value="CAF4774497.1"/>
    <property type="molecule type" value="Genomic_DNA"/>
</dbReference>
<keyword evidence="2" id="KW-1185">Reference proteome</keyword>
<proteinExistence type="predicted"/>
<sequence>HPETSYVTGGFYSNWFDGIIKLSNETWHIEPTRKYGNTLVDFGSSIIYNALDVDMTKYNSSEALRYKRYIMNEDEESLPSFCALNDNK</sequence>
<gene>
    <name evidence="1" type="ORF">UJA718_LOCUS40069</name>
</gene>
<organism evidence="1 2">
    <name type="scientific">Rotaria socialis</name>
    <dbReference type="NCBI Taxonomy" id="392032"/>
    <lineage>
        <taxon>Eukaryota</taxon>
        <taxon>Metazoa</taxon>
        <taxon>Spiralia</taxon>
        <taxon>Gnathifera</taxon>
        <taxon>Rotifera</taxon>
        <taxon>Eurotatoria</taxon>
        <taxon>Bdelloidea</taxon>
        <taxon>Philodinida</taxon>
        <taxon>Philodinidae</taxon>
        <taxon>Rotaria</taxon>
    </lineage>
</organism>
<evidence type="ECO:0000313" key="2">
    <source>
        <dbReference type="Proteomes" id="UP000663873"/>
    </source>
</evidence>